<protein>
    <recommendedName>
        <fullName evidence="2">RecD helicase-like helix-hairpin-helix domain-containing protein</fullName>
    </recommendedName>
</protein>
<gene>
    <name evidence="1" type="ORF">S01H1_59834</name>
</gene>
<organism evidence="1">
    <name type="scientific">marine sediment metagenome</name>
    <dbReference type="NCBI Taxonomy" id="412755"/>
    <lineage>
        <taxon>unclassified sequences</taxon>
        <taxon>metagenomes</taxon>
        <taxon>ecological metagenomes</taxon>
    </lineage>
</organism>
<comment type="caution">
    <text evidence="1">The sequence shown here is derived from an EMBL/GenBank/DDBJ whole genome shotgun (WGS) entry which is preliminary data.</text>
</comment>
<accession>X0VXU3</accession>
<reference evidence="1" key="1">
    <citation type="journal article" date="2014" name="Front. Microbiol.">
        <title>High frequency of phylogenetically diverse reductive dehalogenase-homologous genes in deep subseafloor sedimentary metagenomes.</title>
        <authorList>
            <person name="Kawai M."/>
            <person name="Futagami T."/>
            <person name="Toyoda A."/>
            <person name="Takaki Y."/>
            <person name="Nishi S."/>
            <person name="Hori S."/>
            <person name="Arai W."/>
            <person name="Tsubouchi T."/>
            <person name="Morono Y."/>
            <person name="Uchiyama I."/>
            <person name="Ito T."/>
            <person name="Fujiyama A."/>
            <person name="Inagaki F."/>
            <person name="Takami H."/>
        </authorList>
    </citation>
    <scope>NUCLEOTIDE SEQUENCE</scope>
    <source>
        <strain evidence="1">Expedition CK06-06</strain>
    </source>
</reference>
<name>X0VXU3_9ZZZZ</name>
<evidence type="ECO:0000313" key="1">
    <source>
        <dbReference type="EMBL" id="GAG15917.1"/>
    </source>
</evidence>
<dbReference type="AlphaFoldDB" id="X0VXU3"/>
<sequence length="174" mass="19532">MPETITVKVLQGKTGTVWKYRKPDSGWSILKTDKGICKGVVEFEPNAGDMLQLEGTWATSNYDGALEFSFKNAILTIPEDPRALLQYAANITKGIGPAIEDVIWIEYGESWREHDDLTGIPGVGESTRWYWQDTLKRLEEQQVQTQTISFLLGKGCTINLATLAWTRWGAKTYG</sequence>
<dbReference type="EMBL" id="BARS01039157">
    <property type="protein sequence ID" value="GAG15917.1"/>
    <property type="molecule type" value="Genomic_DNA"/>
</dbReference>
<evidence type="ECO:0008006" key="2">
    <source>
        <dbReference type="Google" id="ProtNLM"/>
    </source>
</evidence>
<feature type="non-terminal residue" evidence="1">
    <location>
        <position position="174"/>
    </location>
</feature>
<proteinExistence type="predicted"/>